<name>A0A6J6UL30_9ZZZZ</name>
<reference evidence="1" key="1">
    <citation type="submission" date="2020-05" db="EMBL/GenBank/DDBJ databases">
        <authorList>
            <person name="Chiriac C."/>
            <person name="Salcher M."/>
            <person name="Ghai R."/>
            <person name="Kavagutti S V."/>
        </authorList>
    </citation>
    <scope>NUCLEOTIDE SEQUENCE</scope>
</reference>
<protein>
    <submittedName>
        <fullName evidence="1">Unannotated protein</fullName>
    </submittedName>
</protein>
<dbReference type="EMBL" id="CAEZZK010000103">
    <property type="protein sequence ID" value="CAB4759945.1"/>
    <property type="molecule type" value="Genomic_DNA"/>
</dbReference>
<accession>A0A6J6UL30</accession>
<organism evidence="1">
    <name type="scientific">freshwater metagenome</name>
    <dbReference type="NCBI Taxonomy" id="449393"/>
    <lineage>
        <taxon>unclassified sequences</taxon>
        <taxon>metagenomes</taxon>
        <taxon>ecological metagenomes</taxon>
    </lineage>
</organism>
<proteinExistence type="predicted"/>
<gene>
    <name evidence="1" type="ORF">UFOPK2855_00614</name>
</gene>
<sequence length="125" mass="13304">MILADGPGCGDRVQKLYTSTSNDGLTWSTPQKISGSDLRRLDPTGYEVSTNVFRIYYATAVAGALGDVTYTIKRGTISIKQSSGEVSITTGTSSSKKTTITCIKAKVTKKVTGVNPKCPSGYKKK</sequence>
<dbReference type="AlphaFoldDB" id="A0A6J6UL30"/>
<evidence type="ECO:0000313" key="1">
    <source>
        <dbReference type="EMBL" id="CAB4759945.1"/>
    </source>
</evidence>